<evidence type="ECO:0000256" key="5">
    <source>
        <dbReference type="ARBA" id="ARBA00022898"/>
    </source>
</evidence>
<comment type="cofactor">
    <cofactor evidence="1 8">
        <name>pyridoxal 5'-phosphate</name>
        <dbReference type="ChEBI" id="CHEBI:597326"/>
    </cofactor>
</comment>
<keyword evidence="10" id="KW-1185">Reference proteome</keyword>
<dbReference type="NCBIfam" id="TIGR01328">
    <property type="entry name" value="met_gam_lyase"/>
    <property type="match status" value="1"/>
</dbReference>
<comment type="similarity">
    <text evidence="2">Belongs to the trans-sulfuration enzymes family. L-methionine gamma-lyase subfamily.</text>
</comment>
<comment type="caution">
    <text evidence="9">The sequence shown here is derived from an EMBL/GenBank/DDBJ whole genome shotgun (WGS) entry which is preliminary data.</text>
</comment>
<dbReference type="SUPFAM" id="SSF53383">
    <property type="entry name" value="PLP-dependent transferases"/>
    <property type="match status" value="1"/>
</dbReference>
<dbReference type="InterPro" id="IPR054542">
    <property type="entry name" value="Cys_met_metab_PP"/>
</dbReference>
<dbReference type="Pfam" id="PF01053">
    <property type="entry name" value="Cys_Met_Meta_PP"/>
    <property type="match status" value="1"/>
</dbReference>
<evidence type="ECO:0000313" key="10">
    <source>
        <dbReference type="Proteomes" id="UP001312865"/>
    </source>
</evidence>
<dbReference type="PIRSF" id="PIRSF001434">
    <property type="entry name" value="CGS"/>
    <property type="match status" value="1"/>
</dbReference>
<dbReference type="CDD" id="cd00614">
    <property type="entry name" value="CGS_like"/>
    <property type="match status" value="1"/>
</dbReference>
<dbReference type="Gene3D" id="3.40.640.10">
    <property type="entry name" value="Type I PLP-dependent aspartate aminotransferase-like (Major domain)"/>
    <property type="match status" value="1"/>
</dbReference>
<dbReference type="InterPro" id="IPR000277">
    <property type="entry name" value="Cys/Met-Metab_PyrdxlP-dep_enz"/>
</dbReference>
<evidence type="ECO:0000256" key="7">
    <source>
        <dbReference type="ARBA" id="ARBA00049180"/>
    </source>
</evidence>
<accession>A0ABU8H888</accession>
<evidence type="ECO:0000256" key="3">
    <source>
        <dbReference type="ARBA" id="ARBA00012222"/>
    </source>
</evidence>
<evidence type="ECO:0000313" key="9">
    <source>
        <dbReference type="EMBL" id="MEI5905450.1"/>
    </source>
</evidence>
<evidence type="ECO:0000256" key="1">
    <source>
        <dbReference type="ARBA" id="ARBA00001933"/>
    </source>
</evidence>
<evidence type="ECO:0000256" key="2">
    <source>
        <dbReference type="ARBA" id="ARBA00008667"/>
    </source>
</evidence>
<organism evidence="9 10">
    <name type="scientific">Bacillus spongiae</name>
    <dbReference type="NCBI Taxonomy" id="2683610"/>
    <lineage>
        <taxon>Bacteria</taxon>
        <taxon>Bacillati</taxon>
        <taxon>Bacillota</taxon>
        <taxon>Bacilli</taxon>
        <taxon>Bacillales</taxon>
        <taxon>Bacillaceae</taxon>
        <taxon>Bacillus</taxon>
    </lineage>
</organism>
<dbReference type="EMBL" id="JBBAXC010000001">
    <property type="protein sequence ID" value="MEI5905450.1"/>
    <property type="molecule type" value="Genomic_DNA"/>
</dbReference>
<dbReference type="NCBIfam" id="NF005263">
    <property type="entry name" value="PRK06767.1"/>
    <property type="match status" value="1"/>
</dbReference>
<gene>
    <name evidence="9" type="primary">megL</name>
    <name evidence="9" type="ORF">WAK64_00025</name>
</gene>
<keyword evidence="6 9" id="KW-0456">Lyase</keyword>
<dbReference type="PROSITE" id="PS00868">
    <property type="entry name" value="CYS_MET_METAB_PP"/>
    <property type="match status" value="1"/>
</dbReference>
<dbReference type="InterPro" id="IPR006237">
    <property type="entry name" value="L-Met_gamma_lys"/>
</dbReference>
<protein>
    <recommendedName>
        <fullName evidence="4">L-methionine gamma-lyase</fullName>
        <ecNumber evidence="3">4.4.1.11</ecNumber>
    </recommendedName>
</protein>
<sequence>MTKGKRKFETAVIHHGYSSENHSDSLAPPLYQTSTFTFDSAEQGARRFAGEEEGYIYSRLSNPTVNMLEERLALLERGEKALAFSSGMAAVSAVLLTLTKASDHIVCSQGVYGCTFGLLQMMEEKYNITHDFSNMSTREEIESVIQPNTACIYVETPINPTMKLIDLSLIVEVAKERGIPVIVDNTFCSPYLQNPLEIGCDIVVHSATKYIGGHGDVIAGILVGKTDRMIDIQSTTQKDIGGVISPFDAWLLLRGLKTLPIRMDRHCENAEVIFAYLKSHPLVEQVYYPGDPDSEDYSIMKAQMRKAGGLISFEIKGGKETAQQFMNSLKLIKIAVSLGDAESLIQHPATMTHAVVPSEEREKMGISDRLLRLSVGLEATDDIINDLDRAFSTVLTMQEC</sequence>
<keyword evidence="5 8" id="KW-0663">Pyridoxal phosphate</keyword>
<dbReference type="Proteomes" id="UP001312865">
    <property type="component" value="Unassembled WGS sequence"/>
</dbReference>
<dbReference type="InterPro" id="IPR015422">
    <property type="entry name" value="PyrdxlP-dep_Trfase_small"/>
</dbReference>
<reference evidence="9 10" key="1">
    <citation type="journal article" date="2018" name="J. Microbiol.">
        <title>Bacillus spongiae sp. nov., isolated from sponge of Jeju Island.</title>
        <authorList>
            <person name="Lee G.E."/>
            <person name="Im W.T."/>
            <person name="Park J.S."/>
        </authorList>
    </citation>
    <scope>NUCLEOTIDE SEQUENCE [LARGE SCALE GENOMIC DNA]</scope>
    <source>
        <strain evidence="9 10">135PIL107-10</strain>
    </source>
</reference>
<evidence type="ECO:0000256" key="8">
    <source>
        <dbReference type="RuleBase" id="RU362118"/>
    </source>
</evidence>
<dbReference type="EC" id="4.4.1.11" evidence="3"/>
<dbReference type="PANTHER" id="PTHR11808:SF80">
    <property type="entry name" value="CYSTATHIONINE GAMMA-LYASE"/>
    <property type="match status" value="1"/>
</dbReference>
<proteinExistence type="inferred from homology"/>
<evidence type="ECO:0000256" key="4">
    <source>
        <dbReference type="ARBA" id="ARBA00019040"/>
    </source>
</evidence>
<dbReference type="PANTHER" id="PTHR11808">
    <property type="entry name" value="TRANS-SULFURATION ENZYME FAMILY MEMBER"/>
    <property type="match status" value="1"/>
</dbReference>
<comment type="catalytic activity">
    <reaction evidence="7">
        <text>L-methionine + H2O = methanethiol + 2-oxobutanoate + NH4(+)</text>
        <dbReference type="Rhea" id="RHEA:23800"/>
        <dbReference type="ChEBI" id="CHEBI:15377"/>
        <dbReference type="ChEBI" id="CHEBI:16007"/>
        <dbReference type="ChEBI" id="CHEBI:16763"/>
        <dbReference type="ChEBI" id="CHEBI:28938"/>
        <dbReference type="ChEBI" id="CHEBI:57844"/>
        <dbReference type="EC" id="4.4.1.11"/>
    </reaction>
</comment>
<dbReference type="InterPro" id="IPR015421">
    <property type="entry name" value="PyrdxlP-dep_Trfase_major"/>
</dbReference>
<dbReference type="GO" id="GO:0018826">
    <property type="term" value="F:methionine gamma-lyase activity"/>
    <property type="evidence" value="ECO:0007669"/>
    <property type="project" value="UniProtKB-EC"/>
</dbReference>
<dbReference type="RefSeq" id="WP_336584874.1">
    <property type="nucleotide sequence ID" value="NZ_JBBAXC010000001.1"/>
</dbReference>
<evidence type="ECO:0000256" key="6">
    <source>
        <dbReference type="ARBA" id="ARBA00023239"/>
    </source>
</evidence>
<name>A0ABU8H888_9BACI</name>
<dbReference type="Gene3D" id="3.90.1150.10">
    <property type="entry name" value="Aspartate Aminotransferase, domain 1"/>
    <property type="match status" value="1"/>
</dbReference>
<dbReference type="InterPro" id="IPR015424">
    <property type="entry name" value="PyrdxlP-dep_Trfase"/>
</dbReference>